<evidence type="ECO:0000259" key="2">
    <source>
        <dbReference type="PROSITE" id="PS50090"/>
    </source>
</evidence>
<proteinExistence type="predicted"/>
<dbReference type="CDD" id="cd00167">
    <property type="entry name" value="SANT"/>
    <property type="match status" value="2"/>
</dbReference>
<dbReference type="GO" id="GO:0003682">
    <property type="term" value="F:chromatin binding"/>
    <property type="evidence" value="ECO:0007669"/>
    <property type="project" value="TreeGrafter"/>
</dbReference>
<evidence type="ECO:0000256" key="1">
    <source>
        <dbReference type="SAM" id="MobiDB-lite"/>
    </source>
</evidence>
<dbReference type="SMART" id="SM00717">
    <property type="entry name" value="SANT"/>
    <property type="match status" value="3"/>
</dbReference>
<evidence type="ECO:0000313" key="5">
    <source>
        <dbReference type="Proteomes" id="UP000261520"/>
    </source>
</evidence>
<feature type="compositionally biased region" description="Basic and acidic residues" evidence="1">
    <location>
        <begin position="8"/>
        <end position="66"/>
    </location>
</feature>
<dbReference type="InterPro" id="IPR053078">
    <property type="entry name" value="TTF1-like"/>
</dbReference>
<organism evidence="4 5">
    <name type="scientific">Periophthalmus magnuspinnatus</name>
    <dbReference type="NCBI Taxonomy" id="409849"/>
    <lineage>
        <taxon>Eukaryota</taxon>
        <taxon>Metazoa</taxon>
        <taxon>Chordata</taxon>
        <taxon>Craniata</taxon>
        <taxon>Vertebrata</taxon>
        <taxon>Euteleostomi</taxon>
        <taxon>Actinopterygii</taxon>
        <taxon>Neopterygii</taxon>
        <taxon>Teleostei</taxon>
        <taxon>Neoteleostei</taxon>
        <taxon>Acanthomorphata</taxon>
        <taxon>Gobiaria</taxon>
        <taxon>Gobiiformes</taxon>
        <taxon>Gobioidei</taxon>
        <taxon>Gobiidae</taxon>
        <taxon>Oxudercinae</taxon>
        <taxon>Periophthalmus</taxon>
    </lineage>
</organism>
<dbReference type="Ensembl" id="ENSPMGT00000003886.1">
    <property type="protein sequence ID" value="ENSPMGP00000003653.1"/>
    <property type="gene ID" value="ENSPMGG00000003146.1"/>
</dbReference>
<dbReference type="Gene3D" id="1.10.10.60">
    <property type="entry name" value="Homeodomain-like"/>
    <property type="match status" value="2"/>
</dbReference>
<dbReference type="PROSITE" id="PS51294">
    <property type="entry name" value="HTH_MYB"/>
    <property type="match status" value="1"/>
</dbReference>
<dbReference type="InterPro" id="IPR001005">
    <property type="entry name" value="SANT/Myb"/>
</dbReference>
<dbReference type="AlphaFoldDB" id="A0A3B3ZGD1"/>
<dbReference type="InterPro" id="IPR009057">
    <property type="entry name" value="Homeodomain-like_sf"/>
</dbReference>
<evidence type="ECO:0008006" key="6">
    <source>
        <dbReference type="Google" id="ProtNLM"/>
    </source>
</evidence>
<dbReference type="GO" id="GO:0005730">
    <property type="term" value="C:nucleolus"/>
    <property type="evidence" value="ECO:0007669"/>
    <property type="project" value="TreeGrafter"/>
</dbReference>
<reference evidence="4" key="1">
    <citation type="submission" date="2025-08" db="UniProtKB">
        <authorList>
            <consortium name="Ensembl"/>
        </authorList>
    </citation>
    <scope>IDENTIFICATION</scope>
</reference>
<dbReference type="InterPro" id="IPR017930">
    <property type="entry name" value="Myb_dom"/>
</dbReference>
<feature type="domain" description="Myb-like" evidence="2">
    <location>
        <begin position="193"/>
        <end position="237"/>
    </location>
</feature>
<dbReference type="PROSITE" id="PS50090">
    <property type="entry name" value="MYB_LIKE"/>
    <property type="match status" value="2"/>
</dbReference>
<accession>A0A3B3ZGD1</accession>
<feature type="domain" description="Myb-like" evidence="2">
    <location>
        <begin position="242"/>
        <end position="320"/>
    </location>
</feature>
<dbReference type="Pfam" id="PF13921">
    <property type="entry name" value="Myb_DNA-bind_6"/>
    <property type="match status" value="1"/>
</dbReference>
<dbReference type="STRING" id="409849.ENSPMGP00000003653"/>
<evidence type="ECO:0000313" key="4">
    <source>
        <dbReference type="Ensembl" id="ENSPMGP00000003653.1"/>
    </source>
</evidence>
<dbReference type="PANTHER" id="PTHR46760:SF1">
    <property type="entry name" value="TRANSCRIPTION TERMINATION FACTOR 1"/>
    <property type="match status" value="1"/>
</dbReference>
<sequence length="352" mass="41774">TLDLCISNDKEDVQRRNRGETEEEQRRNRGETEEQRRNRGETEEEQRRNRGETEEEQRRNRGETKGTKAVFSNSELLELEEFIPNVQSKSLEVKQKLLRYDLPRFREFKRKGLKLRWGRYSEEENLQIRRNVEDFLKLTLIQTPEELFFPQRFPEREHSLRDVRANHRFYQRIAEGLLRTCDQVYVRSKKIFDPRNHMGRFSEDELQALQKLHTIHGNDWKTIANKLERSIYACEKRHAQIGKRSEHGPWTPEEMHRLKRATKKHLKRALESSPSPGLDLGVDPGPSFFLLCSKLPWKKISQKVKSRSPDQCRRKWSDALPSLCVPVCQILYQLQVEDVSDVDWIQVAQSVG</sequence>
<dbReference type="GO" id="GO:0006363">
    <property type="term" value="P:termination of RNA polymerase I transcription"/>
    <property type="evidence" value="ECO:0007669"/>
    <property type="project" value="TreeGrafter"/>
</dbReference>
<reference evidence="4" key="2">
    <citation type="submission" date="2025-09" db="UniProtKB">
        <authorList>
            <consortium name="Ensembl"/>
        </authorList>
    </citation>
    <scope>IDENTIFICATION</scope>
</reference>
<feature type="region of interest" description="Disordered" evidence="1">
    <location>
        <begin position="1"/>
        <end position="69"/>
    </location>
</feature>
<feature type="domain" description="HTH myb-type" evidence="3">
    <location>
        <begin position="297"/>
        <end position="324"/>
    </location>
</feature>
<name>A0A3B3ZGD1_9GOBI</name>
<keyword evidence="5" id="KW-1185">Reference proteome</keyword>
<protein>
    <recommendedName>
        <fullName evidence="6">Myb-like domain-containing protein</fullName>
    </recommendedName>
</protein>
<evidence type="ECO:0000259" key="3">
    <source>
        <dbReference type="PROSITE" id="PS51294"/>
    </source>
</evidence>
<dbReference type="SUPFAM" id="SSF46689">
    <property type="entry name" value="Homeodomain-like"/>
    <property type="match status" value="2"/>
</dbReference>
<dbReference type="PANTHER" id="PTHR46760">
    <property type="entry name" value="TRANSCRIPTION TERMINATION FACTOR 1"/>
    <property type="match status" value="1"/>
</dbReference>
<dbReference type="Proteomes" id="UP000261520">
    <property type="component" value="Unplaced"/>
</dbReference>